<comment type="caution">
    <text evidence="7">Lacks conserved residue(s) required for the propagation of feature annotation.</text>
</comment>
<reference evidence="9" key="3">
    <citation type="submission" date="2023-05" db="EMBL/GenBank/DDBJ databases">
        <authorList>
            <person name="Smith C.H."/>
        </authorList>
    </citation>
    <scope>NUCLEOTIDE SEQUENCE</scope>
    <source>
        <strain evidence="9">CHS0354</strain>
        <tissue evidence="9">Mantle</tissue>
    </source>
</reference>
<dbReference type="PROSITE" id="PS51829">
    <property type="entry name" value="P_HOMO_B"/>
    <property type="match status" value="1"/>
</dbReference>
<keyword evidence="2" id="KW-0165">Cleavage on pair of basic residues</keyword>
<evidence type="ECO:0000256" key="2">
    <source>
        <dbReference type="ARBA" id="ARBA00022685"/>
    </source>
</evidence>
<evidence type="ECO:0000256" key="6">
    <source>
        <dbReference type="ARBA" id="ARBA00023157"/>
    </source>
</evidence>
<evidence type="ECO:0000256" key="4">
    <source>
        <dbReference type="ARBA" id="ARBA00022801"/>
    </source>
</evidence>
<evidence type="ECO:0000256" key="1">
    <source>
        <dbReference type="ARBA" id="ARBA00022670"/>
    </source>
</evidence>
<organism evidence="9 10">
    <name type="scientific">Potamilus streckersoni</name>
    <dbReference type="NCBI Taxonomy" id="2493646"/>
    <lineage>
        <taxon>Eukaryota</taxon>
        <taxon>Metazoa</taxon>
        <taxon>Spiralia</taxon>
        <taxon>Lophotrochozoa</taxon>
        <taxon>Mollusca</taxon>
        <taxon>Bivalvia</taxon>
        <taxon>Autobranchia</taxon>
        <taxon>Heteroconchia</taxon>
        <taxon>Palaeoheterodonta</taxon>
        <taxon>Unionida</taxon>
        <taxon>Unionoidea</taxon>
        <taxon>Unionidae</taxon>
        <taxon>Ambleminae</taxon>
        <taxon>Lampsilini</taxon>
        <taxon>Potamilus</taxon>
    </lineage>
</organism>
<dbReference type="SUPFAM" id="SSF52743">
    <property type="entry name" value="Subtilisin-like"/>
    <property type="match status" value="1"/>
</dbReference>
<evidence type="ECO:0000313" key="9">
    <source>
        <dbReference type="EMBL" id="KAK3602500.1"/>
    </source>
</evidence>
<dbReference type="AlphaFoldDB" id="A0AAE0T3B7"/>
<keyword evidence="4" id="KW-0378">Hydrolase</keyword>
<keyword evidence="1" id="KW-0645">Protease</keyword>
<keyword evidence="6" id="KW-1015">Disulfide bond</keyword>
<dbReference type="PANTHER" id="PTHR42884">
    <property type="entry name" value="PROPROTEIN CONVERTASE SUBTILISIN/KEXIN-RELATED"/>
    <property type="match status" value="1"/>
</dbReference>
<dbReference type="InterPro" id="IPR034182">
    <property type="entry name" value="Kexin/furin"/>
</dbReference>
<comment type="caution">
    <text evidence="9">The sequence shown here is derived from an EMBL/GenBank/DDBJ whole genome shotgun (WGS) entry which is preliminary data.</text>
</comment>
<protein>
    <recommendedName>
        <fullName evidence="8">P/Homo B domain-containing protein</fullName>
    </recommendedName>
</protein>
<dbReference type="InterPro" id="IPR036852">
    <property type="entry name" value="Peptidase_S8/S53_dom_sf"/>
</dbReference>
<dbReference type="GO" id="GO:0005802">
    <property type="term" value="C:trans-Golgi network"/>
    <property type="evidence" value="ECO:0007669"/>
    <property type="project" value="TreeGrafter"/>
</dbReference>
<dbReference type="Gene3D" id="3.40.50.200">
    <property type="entry name" value="Peptidase S8/S53 domain"/>
    <property type="match status" value="1"/>
</dbReference>
<accession>A0AAE0T3B7</accession>
<dbReference type="Proteomes" id="UP001195483">
    <property type="component" value="Unassembled WGS sequence"/>
</dbReference>
<evidence type="ECO:0000259" key="8">
    <source>
        <dbReference type="PROSITE" id="PS51829"/>
    </source>
</evidence>
<dbReference type="PANTHER" id="PTHR42884:SF23">
    <property type="entry name" value="FURIN-LIKE PROTEASE 2"/>
    <property type="match status" value="1"/>
</dbReference>
<reference evidence="9" key="1">
    <citation type="journal article" date="2021" name="Genome Biol. Evol.">
        <title>A High-Quality Reference Genome for a Parasitic Bivalve with Doubly Uniparental Inheritance (Bivalvia: Unionida).</title>
        <authorList>
            <person name="Smith C.H."/>
        </authorList>
    </citation>
    <scope>NUCLEOTIDE SEQUENCE</scope>
    <source>
        <strain evidence="9">CHS0354</strain>
    </source>
</reference>
<evidence type="ECO:0000256" key="5">
    <source>
        <dbReference type="ARBA" id="ARBA00022825"/>
    </source>
</evidence>
<dbReference type="InterPro" id="IPR023828">
    <property type="entry name" value="Peptidase_S8_Ser-AS"/>
</dbReference>
<keyword evidence="10" id="KW-1185">Reference proteome</keyword>
<dbReference type="SUPFAM" id="SSF49785">
    <property type="entry name" value="Galactose-binding domain-like"/>
    <property type="match status" value="1"/>
</dbReference>
<evidence type="ECO:0000256" key="3">
    <source>
        <dbReference type="ARBA" id="ARBA00022729"/>
    </source>
</evidence>
<dbReference type="GO" id="GO:0004252">
    <property type="term" value="F:serine-type endopeptidase activity"/>
    <property type="evidence" value="ECO:0007669"/>
    <property type="project" value="InterPro"/>
</dbReference>
<keyword evidence="5" id="KW-0720">Serine protease</keyword>
<dbReference type="GO" id="GO:0016485">
    <property type="term" value="P:protein processing"/>
    <property type="evidence" value="ECO:0007669"/>
    <property type="project" value="TreeGrafter"/>
</dbReference>
<keyword evidence="3" id="KW-0732">Signal</keyword>
<feature type="domain" description="P/Homo B" evidence="8">
    <location>
        <begin position="252"/>
        <end position="385"/>
    </location>
</feature>
<dbReference type="EMBL" id="JAEAOA010001356">
    <property type="protein sequence ID" value="KAK3602500.1"/>
    <property type="molecule type" value="Genomic_DNA"/>
</dbReference>
<gene>
    <name evidence="9" type="ORF">CHS0354_022367</name>
</gene>
<evidence type="ECO:0000256" key="7">
    <source>
        <dbReference type="PROSITE-ProRule" id="PRU01240"/>
    </source>
</evidence>
<dbReference type="PROSITE" id="PS00138">
    <property type="entry name" value="SUBTILASE_SER"/>
    <property type="match status" value="1"/>
</dbReference>
<dbReference type="PROSITE" id="PS51892">
    <property type="entry name" value="SUBTILASE"/>
    <property type="match status" value="1"/>
</dbReference>
<dbReference type="Gene3D" id="2.60.120.260">
    <property type="entry name" value="Galactose-binding domain-like"/>
    <property type="match status" value="1"/>
</dbReference>
<dbReference type="Pfam" id="PF01483">
    <property type="entry name" value="P_proprotein"/>
    <property type="match status" value="1"/>
</dbReference>
<dbReference type="InterPro" id="IPR002884">
    <property type="entry name" value="P_dom"/>
</dbReference>
<comment type="similarity">
    <text evidence="7">Belongs to the peptidase S8 family.</text>
</comment>
<reference evidence="9" key="2">
    <citation type="journal article" date="2021" name="Genome Biol. Evol.">
        <title>Developing a high-quality reference genome for a parasitic bivalve with doubly uniparental inheritance (Bivalvia: Unionida).</title>
        <authorList>
            <person name="Smith C.H."/>
        </authorList>
    </citation>
    <scope>NUCLEOTIDE SEQUENCE</scope>
    <source>
        <strain evidence="9">CHS0354</strain>
        <tissue evidence="9">Mantle</tissue>
    </source>
</reference>
<sequence>MDQDILNVTKTLSISHHLIEKSLDYDLNLSGIRLISNNYTTDITEGQAIAHGYNITDISSNSWGPPESYGYFAPGDLTVAAFELGVNHGRGGKGVIYVWSAGNGGTTDNCNADGYANSIYTVTISSVNNKGQAAWYSEVCPPALAVTYSGDKYQKNMFTTSNADLCSGGIEGTSFSAPQAAGIVALALQANPNLTWRDIQHLIVKTAKYQNLKEAEGYGFTLNGAGNYVGQMFGYGLMDAEAMVRYSKTWRTVPPQNIFNSSCSTPYWVLNSTSTSQSGSILVGSTCPINYLEHVQVHAIFQSSERAYVELELISPAGTHSKLMTQRRYDKGFSGQQEWTFMSVQFWGENPNGNWTLAITIPMSETVLLISLFAAIDDIRFKGYN</sequence>
<proteinExistence type="inferred from homology"/>
<dbReference type="CDD" id="cd04059">
    <property type="entry name" value="Peptidases_S8_Protein_convertases_Kexins_Furin-like"/>
    <property type="match status" value="1"/>
</dbReference>
<dbReference type="GO" id="GO:0000139">
    <property type="term" value="C:Golgi membrane"/>
    <property type="evidence" value="ECO:0007669"/>
    <property type="project" value="TreeGrafter"/>
</dbReference>
<dbReference type="Pfam" id="PF00082">
    <property type="entry name" value="Peptidase_S8"/>
    <property type="match status" value="1"/>
</dbReference>
<evidence type="ECO:0000313" key="10">
    <source>
        <dbReference type="Proteomes" id="UP001195483"/>
    </source>
</evidence>
<dbReference type="InterPro" id="IPR008979">
    <property type="entry name" value="Galactose-bd-like_sf"/>
</dbReference>
<dbReference type="InterPro" id="IPR000209">
    <property type="entry name" value="Peptidase_S8/S53_dom"/>
</dbReference>
<name>A0AAE0T3B7_9BIVA</name>